<keyword evidence="5 8" id="KW-0812">Transmembrane</keyword>
<reference evidence="10 11" key="1">
    <citation type="journal article" date="2015" name="Nature">
        <title>rRNA introns, odd ribosomes, and small enigmatic genomes across a large radiation of phyla.</title>
        <authorList>
            <person name="Brown C.T."/>
            <person name="Hug L.A."/>
            <person name="Thomas B.C."/>
            <person name="Sharon I."/>
            <person name="Castelle C.J."/>
            <person name="Singh A."/>
            <person name="Wilkins M.J."/>
            <person name="Williams K.H."/>
            <person name="Banfield J.F."/>
        </authorList>
    </citation>
    <scope>NUCLEOTIDE SEQUENCE [LARGE SCALE GENOMIC DNA]</scope>
</reference>
<feature type="domain" description="Type II secretion system protein GspF" evidence="9">
    <location>
        <begin position="270"/>
        <end position="392"/>
    </location>
</feature>
<feature type="domain" description="Type II secretion system protein GspF" evidence="9">
    <location>
        <begin position="69"/>
        <end position="190"/>
    </location>
</feature>
<feature type="transmembrane region" description="Helical" evidence="8">
    <location>
        <begin position="209"/>
        <end position="235"/>
    </location>
</feature>
<comment type="similarity">
    <text evidence="2">Belongs to the GSP F family.</text>
</comment>
<evidence type="ECO:0000256" key="1">
    <source>
        <dbReference type="ARBA" id="ARBA00004429"/>
    </source>
</evidence>
<dbReference type="EMBL" id="LCBS01000010">
    <property type="protein sequence ID" value="KKS16901.1"/>
    <property type="molecule type" value="Genomic_DNA"/>
</dbReference>
<comment type="caution">
    <text evidence="10">The sequence shown here is derived from an EMBL/GenBank/DDBJ whole genome shotgun (WGS) entry which is preliminary data.</text>
</comment>
<dbReference type="InterPro" id="IPR003004">
    <property type="entry name" value="GspF/PilC"/>
</dbReference>
<dbReference type="PANTHER" id="PTHR30012">
    <property type="entry name" value="GENERAL SECRETION PATHWAY PROTEIN"/>
    <property type="match status" value="1"/>
</dbReference>
<protein>
    <submittedName>
        <fullName evidence="10">Type II secretion system F domain protein</fullName>
    </submittedName>
</protein>
<name>A0A0G0Z4B1_UNCKA</name>
<dbReference type="AlphaFoldDB" id="A0A0G0Z4B1"/>
<comment type="subcellular location">
    <subcellularLocation>
        <location evidence="1">Cell inner membrane</location>
        <topology evidence="1">Multi-pass membrane protein</topology>
    </subcellularLocation>
</comment>
<dbReference type="GO" id="GO:0005886">
    <property type="term" value="C:plasma membrane"/>
    <property type="evidence" value="ECO:0007669"/>
    <property type="project" value="UniProtKB-SubCell"/>
</dbReference>
<dbReference type="Pfam" id="PF00482">
    <property type="entry name" value="T2SSF"/>
    <property type="match status" value="2"/>
</dbReference>
<evidence type="ECO:0000256" key="5">
    <source>
        <dbReference type="ARBA" id="ARBA00022692"/>
    </source>
</evidence>
<evidence type="ECO:0000313" key="11">
    <source>
        <dbReference type="Proteomes" id="UP000034163"/>
    </source>
</evidence>
<dbReference type="PANTHER" id="PTHR30012:SF0">
    <property type="entry name" value="TYPE II SECRETION SYSTEM PROTEIN F-RELATED"/>
    <property type="match status" value="1"/>
</dbReference>
<feature type="transmembrane region" description="Helical" evidence="8">
    <location>
        <begin position="273"/>
        <end position="295"/>
    </location>
</feature>
<evidence type="ECO:0000259" key="9">
    <source>
        <dbReference type="Pfam" id="PF00482"/>
    </source>
</evidence>
<evidence type="ECO:0000256" key="4">
    <source>
        <dbReference type="ARBA" id="ARBA00022519"/>
    </source>
</evidence>
<evidence type="ECO:0000313" key="10">
    <source>
        <dbReference type="EMBL" id="KKS16901.1"/>
    </source>
</evidence>
<dbReference type="Gene3D" id="1.20.81.30">
    <property type="entry name" value="Type II secretion system (T2SS), domain F"/>
    <property type="match status" value="2"/>
</dbReference>
<keyword evidence="7 8" id="KW-0472">Membrane</keyword>
<evidence type="ECO:0000256" key="6">
    <source>
        <dbReference type="ARBA" id="ARBA00022989"/>
    </source>
</evidence>
<evidence type="ECO:0000256" key="8">
    <source>
        <dbReference type="SAM" id="Phobius"/>
    </source>
</evidence>
<dbReference type="PATRIC" id="fig|1619112.3.peg.461"/>
<gene>
    <name evidence="10" type="ORF">UU72_C0010G0013</name>
</gene>
<dbReference type="FunFam" id="1.20.81.30:FF:000001">
    <property type="entry name" value="Type II secretion system protein F"/>
    <property type="match status" value="2"/>
</dbReference>
<keyword evidence="6 8" id="KW-1133">Transmembrane helix</keyword>
<feature type="transmembrane region" description="Helical" evidence="8">
    <location>
        <begin position="373"/>
        <end position="394"/>
    </location>
</feature>
<organism evidence="10 11">
    <name type="scientific">candidate division WWE3 bacterium GW2011_GWB1_41_6</name>
    <dbReference type="NCBI Taxonomy" id="1619112"/>
    <lineage>
        <taxon>Bacteria</taxon>
        <taxon>Katanobacteria</taxon>
    </lineage>
</organism>
<keyword evidence="3" id="KW-1003">Cell membrane</keyword>
<feature type="transmembrane region" description="Helical" evidence="8">
    <location>
        <begin position="167"/>
        <end position="189"/>
    </location>
</feature>
<sequence length="400" mass="44118">MPLYKYSATDSNGNRKVGTVDARNEELAVNLLRNQGFYVINLEKQKSTIFESMVNFRGVPETEVVTFPRQFSTMISAGLPLARALEVLAEQTNNQNFRRILFDVLRDVEGGASLSVSLARFPRTFNATYQALVRAGESSGKLDEILKRLAITMEADRDLKAKFKSAMIYPTIVFIAMVGVFIMMMVFVIPKLAQMYESLDVELPFITQVMIAVSDFMVERFYVVIGVAFAIFYGVKSYLKTEEGRQFISTMTFKLPVFGKINRQRDITQFTRTLGLLISAAIPIVEALKIVSGVVGSHQYKQGALDAAQVVEKGGSLSDYFKQNKNFPSLLGQMVSVGEETGQLDAVLDKVAGYFAGEVDNAVAGLSAALEPIILILLGSMVGLLIISIITPIYKITTAI</sequence>
<proteinExistence type="inferred from homology"/>
<dbReference type="Proteomes" id="UP000034163">
    <property type="component" value="Unassembled WGS sequence"/>
</dbReference>
<dbReference type="PRINTS" id="PR00812">
    <property type="entry name" value="BCTERIALGSPF"/>
</dbReference>
<evidence type="ECO:0000256" key="2">
    <source>
        <dbReference type="ARBA" id="ARBA00005745"/>
    </source>
</evidence>
<dbReference type="GO" id="GO:0015628">
    <property type="term" value="P:protein secretion by the type II secretion system"/>
    <property type="evidence" value="ECO:0007669"/>
    <property type="project" value="TreeGrafter"/>
</dbReference>
<dbReference type="InterPro" id="IPR042094">
    <property type="entry name" value="T2SS_GspF_sf"/>
</dbReference>
<evidence type="ECO:0000256" key="3">
    <source>
        <dbReference type="ARBA" id="ARBA00022475"/>
    </source>
</evidence>
<dbReference type="InterPro" id="IPR018076">
    <property type="entry name" value="T2SS_GspF_dom"/>
</dbReference>
<accession>A0A0G0Z4B1</accession>
<keyword evidence="4" id="KW-0997">Cell inner membrane</keyword>
<evidence type="ECO:0000256" key="7">
    <source>
        <dbReference type="ARBA" id="ARBA00023136"/>
    </source>
</evidence>